<feature type="transmembrane region" description="Helical" evidence="7">
    <location>
        <begin position="36"/>
        <end position="54"/>
    </location>
</feature>
<feature type="transmembrane region" description="Helical" evidence="7">
    <location>
        <begin position="75"/>
        <end position="102"/>
    </location>
</feature>
<dbReference type="Pfam" id="PF12036">
    <property type="entry name" value="DUF3522"/>
    <property type="match status" value="1"/>
</dbReference>
<keyword evidence="5 7" id="KW-1133">Transmembrane helix</keyword>
<evidence type="ECO:0000256" key="6">
    <source>
        <dbReference type="ARBA" id="ARBA00023136"/>
    </source>
</evidence>
<evidence type="ECO:0000256" key="5">
    <source>
        <dbReference type="ARBA" id="ARBA00022989"/>
    </source>
</evidence>
<keyword evidence="6 7" id="KW-0472">Membrane</keyword>
<keyword evidence="3" id="KW-1003">Cell membrane</keyword>
<keyword evidence="4 7" id="KW-0812">Transmembrane</keyword>
<feature type="transmembrane region" description="Helical" evidence="7">
    <location>
        <begin position="152"/>
        <end position="171"/>
    </location>
</feature>
<dbReference type="GO" id="GO:0005886">
    <property type="term" value="C:plasma membrane"/>
    <property type="evidence" value="ECO:0007669"/>
    <property type="project" value="UniProtKB-SubCell"/>
</dbReference>
<dbReference type="OrthoDB" id="193471at2759"/>
<protein>
    <recommendedName>
        <fullName evidence="10">Transmembrane protein</fullName>
    </recommendedName>
</protein>
<evidence type="ECO:0000256" key="1">
    <source>
        <dbReference type="ARBA" id="ARBA00004651"/>
    </source>
</evidence>
<comment type="subcellular location">
    <subcellularLocation>
        <location evidence="1">Cell membrane</location>
        <topology evidence="1">Multi-pass membrane protein</topology>
    </subcellularLocation>
</comment>
<evidence type="ECO:0000256" key="4">
    <source>
        <dbReference type="ARBA" id="ARBA00022692"/>
    </source>
</evidence>
<evidence type="ECO:0000256" key="7">
    <source>
        <dbReference type="SAM" id="Phobius"/>
    </source>
</evidence>
<feature type="transmembrane region" description="Helical" evidence="7">
    <location>
        <begin position="122"/>
        <end position="140"/>
    </location>
</feature>
<sequence>MSSLVTSLGLGLPLKLAADFSVIPSIYIMKRNQRHFEMFIGILHVVVSVCFNVAEISSDKTLFLPSNQWHNMLEVLWVAFLYLLSVHLLVIPSENVCIALRYTGFALAWIMKLKDGPQVHTHSLLLVAVAFSGVVLRRLVFRSPKMLPLARTEACIAVMLAAFCTCMYFYHPLFSLDPTYVRSLFYVCLGGFFFAGWKCVPSPELTAKKFDDCDIVFSNYS</sequence>
<keyword evidence="9" id="KW-1185">Reference proteome</keyword>
<reference evidence="8 9" key="1">
    <citation type="journal article" date="2014" name="Genome Biol. Evol.">
        <title>The secreted proteins of Achlya hypogyna and Thraustotheca clavata identify the ancestral oomycete secretome and reveal gene acquisitions by horizontal gene transfer.</title>
        <authorList>
            <person name="Misner I."/>
            <person name="Blouin N."/>
            <person name="Leonard G."/>
            <person name="Richards T.A."/>
            <person name="Lane C.E."/>
        </authorList>
    </citation>
    <scope>NUCLEOTIDE SEQUENCE [LARGE SCALE GENOMIC DNA]</scope>
    <source>
        <strain evidence="8 9">ATCC 48635</strain>
    </source>
</reference>
<name>A0A1V9YG08_ACHHY</name>
<evidence type="ECO:0000256" key="3">
    <source>
        <dbReference type="ARBA" id="ARBA00022475"/>
    </source>
</evidence>
<dbReference type="AlphaFoldDB" id="A0A1V9YG08"/>
<dbReference type="Proteomes" id="UP000243579">
    <property type="component" value="Unassembled WGS sequence"/>
</dbReference>
<organism evidence="8 9">
    <name type="scientific">Achlya hypogyna</name>
    <name type="common">Oomycete</name>
    <name type="synonym">Protoachlya hypogyna</name>
    <dbReference type="NCBI Taxonomy" id="1202772"/>
    <lineage>
        <taxon>Eukaryota</taxon>
        <taxon>Sar</taxon>
        <taxon>Stramenopiles</taxon>
        <taxon>Oomycota</taxon>
        <taxon>Saprolegniomycetes</taxon>
        <taxon>Saprolegniales</taxon>
        <taxon>Achlyaceae</taxon>
        <taxon>Achlya</taxon>
    </lineage>
</organism>
<dbReference type="PANTHER" id="PTHR36561:SF1">
    <property type="entry name" value="TRANSMEMBRANE PROTEIN 147"/>
    <property type="match status" value="1"/>
</dbReference>
<evidence type="ECO:0008006" key="10">
    <source>
        <dbReference type="Google" id="ProtNLM"/>
    </source>
</evidence>
<proteinExistence type="inferred from homology"/>
<evidence type="ECO:0000313" key="8">
    <source>
        <dbReference type="EMBL" id="OQR84656.1"/>
    </source>
</evidence>
<dbReference type="InterPro" id="IPR021910">
    <property type="entry name" value="NGX6/PGAP6/MYMK"/>
</dbReference>
<comment type="caution">
    <text evidence="8">The sequence shown here is derived from an EMBL/GenBank/DDBJ whole genome shotgun (WGS) entry which is preliminary data.</text>
</comment>
<gene>
    <name evidence="8" type="ORF">ACHHYP_13078</name>
</gene>
<feature type="transmembrane region" description="Helical" evidence="7">
    <location>
        <begin position="183"/>
        <end position="200"/>
    </location>
</feature>
<comment type="similarity">
    <text evidence="2">Belongs to the TMEM8 family.</text>
</comment>
<dbReference type="EMBL" id="JNBR01001841">
    <property type="protein sequence ID" value="OQR84656.1"/>
    <property type="molecule type" value="Genomic_DNA"/>
</dbReference>
<accession>A0A1V9YG08</accession>
<dbReference type="PANTHER" id="PTHR36561">
    <property type="entry name" value="HAEMOLYSIN-III RELATED-RELATED"/>
    <property type="match status" value="1"/>
</dbReference>
<evidence type="ECO:0000256" key="2">
    <source>
        <dbReference type="ARBA" id="ARBA00005542"/>
    </source>
</evidence>
<evidence type="ECO:0000313" key="9">
    <source>
        <dbReference type="Proteomes" id="UP000243579"/>
    </source>
</evidence>